<dbReference type="PROSITE" id="PS51352">
    <property type="entry name" value="THIOREDOXIN_2"/>
    <property type="match status" value="1"/>
</dbReference>
<dbReference type="PANTHER" id="PTHR35272">
    <property type="entry name" value="THIOL:DISULFIDE INTERCHANGE PROTEIN DSBC-RELATED"/>
    <property type="match status" value="1"/>
</dbReference>
<dbReference type="InterPro" id="IPR013766">
    <property type="entry name" value="Thioredoxin_domain"/>
</dbReference>
<gene>
    <name evidence="2" type="ORF">METZ01_LOCUS147490</name>
</gene>
<dbReference type="Gene3D" id="3.40.30.10">
    <property type="entry name" value="Glutaredoxin"/>
    <property type="match status" value="1"/>
</dbReference>
<dbReference type="AlphaFoldDB" id="A0A381ZZD9"/>
<name>A0A381ZZD9_9ZZZZ</name>
<dbReference type="SUPFAM" id="SSF52833">
    <property type="entry name" value="Thioredoxin-like"/>
    <property type="match status" value="1"/>
</dbReference>
<dbReference type="InterPro" id="IPR036249">
    <property type="entry name" value="Thioredoxin-like_sf"/>
</dbReference>
<dbReference type="PANTHER" id="PTHR35272:SF3">
    <property type="entry name" value="THIOL:DISULFIDE INTERCHANGE PROTEIN DSBC"/>
    <property type="match status" value="1"/>
</dbReference>
<dbReference type="InterPro" id="IPR012336">
    <property type="entry name" value="Thioredoxin-like_fold"/>
</dbReference>
<dbReference type="EMBL" id="UINC01023285">
    <property type="protein sequence ID" value="SVA94636.1"/>
    <property type="molecule type" value="Genomic_DNA"/>
</dbReference>
<feature type="domain" description="Thioredoxin" evidence="1">
    <location>
        <begin position="29"/>
        <end position="206"/>
    </location>
</feature>
<dbReference type="Pfam" id="PF13462">
    <property type="entry name" value="Thioredoxin_4"/>
    <property type="match status" value="1"/>
</dbReference>
<dbReference type="InterPro" id="IPR051470">
    <property type="entry name" value="Thiol:disulfide_interchange"/>
</dbReference>
<reference evidence="2" key="1">
    <citation type="submission" date="2018-05" db="EMBL/GenBank/DDBJ databases">
        <authorList>
            <person name="Lanie J.A."/>
            <person name="Ng W.-L."/>
            <person name="Kazmierczak K.M."/>
            <person name="Andrzejewski T.M."/>
            <person name="Davidsen T.M."/>
            <person name="Wayne K.J."/>
            <person name="Tettelin H."/>
            <person name="Glass J.I."/>
            <person name="Rusch D."/>
            <person name="Podicherti R."/>
            <person name="Tsui H.-C.T."/>
            <person name="Winkler M.E."/>
        </authorList>
    </citation>
    <scope>NUCLEOTIDE SEQUENCE</scope>
</reference>
<proteinExistence type="predicted"/>
<evidence type="ECO:0000313" key="2">
    <source>
        <dbReference type="EMBL" id="SVA94636.1"/>
    </source>
</evidence>
<accession>A0A381ZZD9</accession>
<evidence type="ECO:0000259" key="1">
    <source>
        <dbReference type="PROSITE" id="PS51352"/>
    </source>
</evidence>
<sequence length="206" mass="23596">MRYFILNFFVFIFAWIPNSNAFAEMTLEKLIFDNTQPFHLKILEAIPENGKVQIGPENAENTIIEFMDYFCGYCKKIHPELMELAKIRNDTRVIFLQHPILSESSKVIAEMVIAATYQNKGLEFHDELFSIKGSINQEKLEQVVNKVGLDILKLRIDITKDEIKNIVRLSSFLANGAGARGTPTFFINEEFVPGYVSSQQIKSLLK</sequence>
<organism evidence="2">
    <name type="scientific">marine metagenome</name>
    <dbReference type="NCBI Taxonomy" id="408172"/>
    <lineage>
        <taxon>unclassified sequences</taxon>
        <taxon>metagenomes</taxon>
        <taxon>ecological metagenomes</taxon>
    </lineage>
</organism>
<protein>
    <recommendedName>
        <fullName evidence="1">Thioredoxin domain-containing protein</fullName>
    </recommendedName>
</protein>